<accession>A0ABX0WX85</accession>
<proteinExistence type="predicted"/>
<comment type="caution">
    <text evidence="1">The sequence shown here is derived from an EMBL/GenBank/DDBJ whole genome shotgun (WGS) entry which is preliminary data.</text>
</comment>
<evidence type="ECO:0000313" key="2">
    <source>
        <dbReference type="Proteomes" id="UP000556869"/>
    </source>
</evidence>
<name>A0ABX0WX85_9PROT</name>
<keyword evidence="2" id="KW-1185">Reference proteome</keyword>
<evidence type="ECO:0000313" key="1">
    <source>
        <dbReference type="EMBL" id="NJB73933.1"/>
    </source>
</evidence>
<gene>
    <name evidence="1" type="ORF">GGR96_001005</name>
</gene>
<dbReference type="Proteomes" id="UP000556869">
    <property type="component" value="Unassembled WGS sequence"/>
</dbReference>
<dbReference type="EMBL" id="JAATJD010000001">
    <property type="protein sequence ID" value="NJB73933.1"/>
    <property type="molecule type" value="Genomic_DNA"/>
</dbReference>
<protein>
    <submittedName>
        <fullName evidence="1">Uncharacterized protein</fullName>
    </submittedName>
</protein>
<organism evidence="1 2">
    <name type="scientific">Thalassospira tepidiphila</name>
    <dbReference type="NCBI Taxonomy" id="393657"/>
    <lineage>
        <taxon>Bacteria</taxon>
        <taxon>Pseudomonadati</taxon>
        <taxon>Pseudomonadota</taxon>
        <taxon>Alphaproteobacteria</taxon>
        <taxon>Rhodospirillales</taxon>
        <taxon>Thalassospiraceae</taxon>
        <taxon>Thalassospira</taxon>
    </lineage>
</organism>
<sequence>MRMTFLTDDSFPALHMPEWLACSTFAKARALGRSLGHYC</sequence>
<reference evidence="1 2" key="1">
    <citation type="submission" date="2020-03" db="EMBL/GenBank/DDBJ databases">
        <title>Genomic Encyclopedia of Type Strains, Phase IV (KMG-IV): sequencing the most valuable type-strain genomes for metagenomic binning, comparative biology and taxonomic classification.</title>
        <authorList>
            <person name="Goeker M."/>
        </authorList>
    </citation>
    <scope>NUCLEOTIDE SEQUENCE [LARGE SCALE GENOMIC DNA]</scope>
    <source>
        <strain evidence="1 2">DSM 18888</strain>
    </source>
</reference>